<evidence type="ECO:0000313" key="1">
    <source>
        <dbReference type="EMBL" id="KAJ9656463.1"/>
    </source>
</evidence>
<protein>
    <submittedName>
        <fullName evidence="1">3'-phosphoadenosine 5'-phosphosulfate sulfotransferase</fullName>
        <ecNumber evidence="1">2.7.7.2</ecNumber>
    </submittedName>
</protein>
<dbReference type="Proteomes" id="UP001172386">
    <property type="component" value="Unassembled WGS sequence"/>
</dbReference>
<accession>A0ACC3A735</accession>
<keyword evidence="1" id="KW-0808">Transferase</keyword>
<sequence length="382" mass="41855">MSSDASAAASSPMINGTSLEGSHREADASTGENAASATSLAQVCADLHHRVTTFLHAEPEDEITKRTQEQTQISMQVIEKALQDYDFNALSLSYNGGKDCLVLLILYLAVLHSHFTSPSGRRKDEPFPTTIPSIYAKPPDPFPHVTAFVESSTKDYHLDLTHISTNPGTHPNPSKAKSHSSPPASPEKGHANTLTAHVAAAGATPSTQASQVSSDLNSTSSITDSCPAPTSVTSTTLPPNTAQSENRIITFRDAFALYLSAHPSVRAIFVGTRRTDPHGTHLTHFDMTDGKWPRFMRIHPVIDWHLDEIWTFLRSPHLADKKKGQNVLDYCQMYDEGYTSLGGVNDTLRNPRLKVVDPETGRETWKPAYCLVEDDEERLGRD</sequence>
<dbReference type="EC" id="2.7.7.2" evidence="1"/>
<dbReference type="EMBL" id="JAPDRQ010000077">
    <property type="protein sequence ID" value="KAJ9656463.1"/>
    <property type="molecule type" value="Genomic_DNA"/>
</dbReference>
<keyword evidence="2" id="KW-1185">Reference proteome</keyword>
<name>A0ACC3A735_9EURO</name>
<reference evidence="1" key="1">
    <citation type="submission" date="2022-10" db="EMBL/GenBank/DDBJ databases">
        <title>Culturing micro-colonial fungi from biological soil crusts in the Mojave desert and describing Neophaeococcomyces mojavensis, and introducing the new genera and species Taxawa tesnikishii.</title>
        <authorList>
            <person name="Kurbessoian T."/>
            <person name="Stajich J.E."/>
        </authorList>
    </citation>
    <scope>NUCLEOTIDE SEQUENCE</scope>
    <source>
        <strain evidence="1">JES_112</strain>
    </source>
</reference>
<comment type="caution">
    <text evidence="1">The sequence shown here is derived from an EMBL/GenBank/DDBJ whole genome shotgun (WGS) entry which is preliminary data.</text>
</comment>
<evidence type="ECO:0000313" key="2">
    <source>
        <dbReference type="Proteomes" id="UP001172386"/>
    </source>
</evidence>
<organism evidence="1 2">
    <name type="scientific">Neophaeococcomyces mojaviensis</name>
    <dbReference type="NCBI Taxonomy" id="3383035"/>
    <lineage>
        <taxon>Eukaryota</taxon>
        <taxon>Fungi</taxon>
        <taxon>Dikarya</taxon>
        <taxon>Ascomycota</taxon>
        <taxon>Pezizomycotina</taxon>
        <taxon>Eurotiomycetes</taxon>
        <taxon>Chaetothyriomycetidae</taxon>
        <taxon>Chaetothyriales</taxon>
        <taxon>Chaetothyriales incertae sedis</taxon>
        <taxon>Neophaeococcomyces</taxon>
    </lineage>
</organism>
<gene>
    <name evidence="1" type="primary">FAD1</name>
    <name evidence="1" type="ORF">H2198_004922</name>
</gene>
<keyword evidence="1" id="KW-0548">Nucleotidyltransferase</keyword>
<proteinExistence type="predicted"/>